<dbReference type="InterPro" id="IPR003594">
    <property type="entry name" value="HATPase_dom"/>
</dbReference>
<dbReference type="RefSeq" id="WP_380114263.1">
    <property type="nucleotide sequence ID" value="NZ_JBHSIU010000011.1"/>
</dbReference>
<dbReference type="PANTHER" id="PTHR24421">
    <property type="entry name" value="NITRATE/NITRITE SENSOR PROTEIN NARX-RELATED"/>
    <property type="match status" value="1"/>
</dbReference>
<dbReference type="SUPFAM" id="SSF55874">
    <property type="entry name" value="ATPase domain of HSP90 chaperone/DNA topoisomerase II/histidine kinase"/>
    <property type="match status" value="1"/>
</dbReference>
<feature type="transmembrane region" description="Helical" evidence="10">
    <location>
        <begin position="48"/>
        <end position="79"/>
    </location>
</feature>
<dbReference type="CDD" id="cd16917">
    <property type="entry name" value="HATPase_UhpB-NarQ-NarX-like"/>
    <property type="match status" value="1"/>
</dbReference>
<keyword evidence="9" id="KW-0175">Coiled coil</keyword>
<keyword evidence="10" id="KW-1133">Transmembrane helix</keyword>
<dbReference type="InterPro" id="IPR050482">
    <property type="entry name" value="Sensor_HK_TwoCompSys"/>
</dbReference>
<keyword evidence="7" id="KW-0067">ATP-binding</keyword>
<dbReference type="EC" id="2.7.13.3" evidence="2"/>
<evidence type="ECO:0000256" key="1">
    <source>
        <dbReference type="ARBA" id="ARBA00000085"/>
    </source>
</evidence>
<gene>
    <name evidence="13" type="ORF">ACFPIJ_09215</name>
</gene>
<feature type="domain" description="Histidine kinase/HSP90-like ATPase" evidence="11">
    <location>
        <begin position="304"/>
        <end position="394"/>
    </location>
</feature>
<keyword evidence="4" id="KW-0808">Transferase</keyword>
<evidence type="ECO:0000256" key="5">
    <source>
        <dbReference type="ARBA" id="ARBA00022741"/>
    </source>
</evidence>
<dbReference type="InterPro" id="IPR011712">
    <property type="entry name" value="Sig_transdc_His_kin_sub3_dim/P"/>
</dbReference>
<keyword evidence="8" id="KW-0902">Two-component regulatory system</keyword>
<evidence type="ECO:0000313" key="13">
    <source>
        <dbReference type="EMBL" id="MFC4998007.1"/>
    </source>
</evidence>
<evidence type="ECO:0000256" key="6">
    <source>
        <dbReference type="ARBA" id="ARBA00022777"/>
    </source>
</evidence>
<feature type="transmembrane region" description="Helical" evidence="10">
    <location>
        <begin position="18"/>
        <end position="36"/>
    </location>
</feature>
<evidence type="ECO:0000259" key="11">
    <source>
        <dbReference type="Pfam" id="PF02518"/>
    </source>
</evidence>
<evidence type="ECO:0000256" key="8">
    <source>
        <dbReference type="ARBA" id="ARBA00023012"/>
    </source>
</evidence>
<dbReference type="Pfam" id="PF07730">
    <property type="entry name" value="HisKA_3"/>
    <property type="match status" value="1"/>
</dbReference>
<sequence>MTPYGEAVLTRLFDERYAVRRLLLLALAGLGYVVLLRDPAEPRTWITWATDAAAVLLTVGCARWPLAGALALAAVLAVADTWSPAEPVVPAVGASWAVLELALRVPGRRLGAAVAALSLVHVADDWRLLPGGTVGVLFNVVILVGVPVLFGANIRAARRIARQAQERAEAEEQRRHADTRAARADERTAIARELHDVLAHHVASIVLRVGVARHVLAGTDPRTGAVLDDVHATGSAALADLRRLLVLLRDPHAPVGEAAVMSIEPAALPAGIEAAVDRARRGGVTVETAVDPAVSTLDAIRSLAVLRLVQEGLTNVARHAGPAARARVRLTMREQTLECEITDDGPGASADSDGHGTGHGIIGLRERVEVVGGTFEAAPIAAGAGWRIRAELPPPATSARTEQPA</sequence>
<keyword evidence="6 13" id="KW-0418">Kinase</keyword>
<protein>
    <recommendedName>
        <fullName evidence="2">histidine kinase</fullName>
        <ecNumber evidence="2">2.7.13.3</ecNumber>
    </recommendedName>
</protein>
<dbReference type="EMBL" id="JBHSIU010000011">
    <property type="protein sequence ID" value="MFC4998007.1"/>
    <property type="molecule type" value="Genomic_DNA"/>
</dbReference>
<comment type="caution">
    <text evidence="13">The sequence shown here is derived from an EMBL/GenBank/DDBJ whole genome shotgun (WGS) entry which is preliminary data.</text>
</comment>
<evidence type="ECO:0000256" key="3">
    <source>
        <dbReference type="ARBA" id="ARBA00022553"/>
    </source>
</evidence>
<keyword evidence="10" id="KW-0472">Membrane</keyword>
<comment type="catalytic activity">
    <reaction evidence="1">
        <text>ATP + protein L-histidine = ADP + protein N-phospho-L-histidine.</text>
        <dbReference type="EC" id="2.7.13.3"/>
    </reaction>
</comment>
<organism evidence="13 14">
    <name type="scientific">Dactylosporangium cerinum</name>
    <dbReference type="NCBI Taxonomy" id="1434730"/>
    <lineage>
        <taxon>Bacteria</taxon>
        <taxon>Bacillati</taxon>
        <taxon>Actinomycetota</taxon>
        <taxon>Actinomycetes</taxon>
        <taxon>Micromonosporales</taxon>
        <taxon>Micromonosporaceae</taxon>
        <taxon>Dactylosporangium</taxon>
    </lineage>
</organism>
<feature type="domain" description="Signal transduction histidine kinase subgroup 3 dimerisation and phosphoacceptor" evidence="12">
    <location>
        <begin position="186"/>
        <end position="251"/>
    </location>
</feature>
<evidence type="ECO:0000256" key="7">
    <source>
        <dbReference type="ARBA" id="ARBA00022840"/>
    </source>
</evidence>
<evidence type="ECO:0000256" key="10">
    <source>
        <dbReference type="SAM" id="Phobius"/>
    </source>
</evidence>
<dbReference type="Proteomes" id="UP001595912">
    <property type="component" value="Unassembled WGS sequence"/>
</dbReference>
<feature type="coiled-coil region" evidence="9">
    <location>
        <begin position="153"/>
        <end position="187"/>
    </location>
</feature>
<name>A0ABV9VT14_9ACTN</name>
<accession>A0ABV9VT14</accession>
<dbReference type="GO" id="GO:0016301">
    <property type="term" value="F:kinase activity"/>
    <property type="evidence" value="ECO:0007669"/>
    <property type="project" value="UniProtKB-KW"/>
</dbReference>
<keyword evidence="10" id="KW-0812">Transmembrane</keyword>
<dbReference type="InterPro" id="IPR036890">
    <property type="entry name" value="HATPase_C_sf"/>
</dbReference>
<evidence type="ECO:0000256" key="2">
    <source>
        <dbReference type="ARBA" id="ARBA00012438"/>
    </source>
</evidence>
<keyword evidence="14" id="KW-1185">Reference proteome</keyword>
<feature type="transmembrane region" description="Helical" evidence="10">
    <location>
        <begin position="128"/>
        <end position="152"/>
    </location>
</feature>
<proteinExistence type="predicted"/>
<evidence type="ECO:0000256" key="9">
    <source>
        <dbReference type="SAM" id="Coils"/>
    </source>
</evidence>
<dbReference type="Gene3D" id="1.20.5.1930">
    <property type="match status" value="1"/>
</dbReference>
<keyword evidence="5" id="KW-0547">Nucleotide-binding</keyword>
<dbReference type="PANTHER" id="PTHR24421:SF10">
    <property type="entry name" value="NITRATE_NITRITE SENSOR PROTEIN NARQ"/>
    <property type="match status" value="1"/>
</dbReference>
<keyword evidence="3" id="KW-0597">Phosphoprotein</keyword>
<evidence type="ECO:0000256" key="4">
    <source>
        <dbReference type="ARBA" id="ARBA00022679"/>
    </source>
</evidence>
<evidence type="ECO:0000259" key="12">
    <source>
        <dbReference type="Pfam" id="PF07730"/>
    </source>
</evidence>
<evidence type="ECO:0000313" key="14">
    <source>
        <dbReference type="Proteomes" id="UP001595912"/>
    </source>
</evidence>
<dbReference type="Gene3D" id="3.30.565.10">
    <property type="entry name" value="Histidine kinase-like ATPase, C-terminal domain"/>
    <property type="match status" value="1"/>
</dbReference>
<reference evidence="14" key="1">
    <citation type="journal article" date="2019" name="Int. J. Syst. Evol. Microbiol.">
        <title>The Global Catalogue of Microorganisms (GCM) 10K type strain sequencing project: providing services to taxonomists for standard genome sequencing and annotation.</title>
        <authorList>
            <consortium name="The Broad Institute Genomics Platform"/>
            <consortium name="The Broad Institute Genome Sequencing Center for Infectious Disease"/>
            <person name="Wu L."/>
            <person name="Ma J."/>
        </authorList>
    </citation>
    <scope>NUCLEOTIDE SEQUENCE [LARGE SCALE GENOMIC DNA]</scope>
    <source>
        <strain evidence="14">CGMCC 4.7152</strain>
    </source>
</reference>
<dbReference type="Pfam" id="PF02518">
    <property type="entry name" value="HATPase_c"/>
    <property type="match status" value="1"/>
</dbReference>